<dbReference type="PANTHER" id="PTHR12225">
    <property type="entry name" value="ADHESION REGULATING MOLECULE 1 110 KDA CELL MEMBRANE GLYCOPROTEIN"/>
    <property type="match status" value="1"/>
</dbReference>
<dbReference type="GO" id="GO:0005634">
    <property type="term" value="C:nucleus"/>
    <property type="evidence" value="ECO:0007669"/>
    <property type="project" value="UniProtKB-SubCell"/>
</dbReference>
<evidence type="ECO:0000256" key="4">
    <source>
        <dbReference type="ARBA" id="ARBA00022942"/>
    </source>
</evidence>
<reference evidence="9" key="1">
    <citation type="journal article" date="2012" name="G3 (Bethesda)">
        <title>Pichia sorbitophila, an interspecies yeast hybrid reveals early steps of genome resolution following polyploidization.</title>
        <authorList>
            <person name="Leh Louis V."/>
            <person name="Despons L."/>
            <person name="Friedrich A."/>
            <person name="Martin T."/>
            <person name="Durrens P."/>
            <person name="Casaregola S."/>
            <person name="Neuveglise C."/>
            <person name="Fairhead C."/>
            <person name="Marck C."/>
            <person name="Cruz J.A."/>
            <person name="Straub M.L."/>
            <person name="Kugler V."/>
            <person name="Sacerdot C."/>
            <person name="Uzunov Z."/>
            <person name="Thierry A."/>
            <person name="Weiss S."/>
            <person name="Bleykasten C."/>
            <person name="De Montigny J."/>
            <person name="Jacques N."/>
            <person name="Jung P."/>
            <person name="Lemaire M."/>
            <person name="Mallet S."/>
            <person name="Morel G."/>
            <person name="Richard G.F."/>
            <person name="Sarkar A."/>
            <person name="Savel G."/>
            <person name="Schacherer J."/>
            <person name="Seret M.L."/>
            <person name="Talla E."/>
            <person name="Samson G."/>
            <person name="Jubin C."/>
            <person name="Poulain J."/>
            <person name="Vacherie B."/>
            <person name="Barbe V."/>
            <person name="Pelletier E."/>
            <person name="Sherman D.J."/>
            <person name="Westhof E."/>
            <person name="Weissenbach J."/>
            <person name="Baret P.V."/>
            <person name="Wincker P."/>
            <person name="Gaillardin C."/>
            <person name="Dujon B."/>
            <person name="Souciet J.L."/>
        </authorList>
    </citation>
    <scope>NUCLEOTIDE SEQUENCE [LARGE SCALE GENOMIC DNA]</scope>
    <source>
        <strain evidence="9">CBS 270.75 / DBVPG 7215 / KCTC 17166 / NRRL Y-17582</strain>
    </source>
</reference>
<dbReference type="GO" id="GO:0070628">
    <property type="term" value="F:proteasome binding"/>
    <property type="evidence" value="ECO:0007669"/>
    <property type="project" value="TreeGrafter"/>
</dbReference>
<dbReference type="GeneID" id="11469276"/>
<dbReference type="STRING" id="931890.G8JVK7"/>
<evidence type="ECO:0000256" key="1">
    <source>
        <dbReference type="ARBA" id="ARBA00004123"/>
    </source>
</evidence>
<evidence type="ECO:0000256" key="2">
    <source>
        <dbReference type="ARBA" id="ARBA00004496"/>
    </source>
</evidence>
<evidence type="ECO:0000259" key="7">
    <source>
        <dbReference type="PROSITE" id="PS51917"/>
    </source>
</evidence>
<keyword evidence="9" id="KW-1185">Reference proteome</keyword>
<evidence type="ECO:0000313" key="8">
    <source>
        <dbReference type="EMBL" id="AET40872.1"/>
    </source>
</evidence>
<dbReference type="InterPro" id="IPR044868">
    <property type="entry name" value="Rpn13/ADRM1_Pru"/>
</dbReference>
<evidence type="ECO:0000256" key="5">
    <source>
        <dbReference type="ARBA" id="ARBA00023242"/>
    </source>
</evidence>
<dbReference type="GO" id="GO:0043161">
    <property type="term" value="P:proteasome-mediated ubiquitin-dependent protein catabolic process"/>
    <property type="evidence" value="ECO:0007669"/>
    <property type="project" value="EnsemblFungi"/>
</dbReference>
<keyword evidence="5" id="KW-0539">Nucleus</keyword>
<accession>G8JVK7</accession>
<dbReference type="GO" id="GO:0043130">
    <property type="term" value="F:ubiquitin binding"/>
    <property type="evidence" value="ECO:0007669"/>
    <property type="project" value="EnsemblFungi"/>
</dbReference>
<dbReference type="EMBL" id="CP002503">
    <property type="protein sequence ID" value="AET40872.1"/>
    <property type="molecule type" value="Genomic_DNA"/>
</dbReference>
<evidence type="ECO:0000256" key="3">
    <source>
        <dbReference type="ARBA" id="ARBA00022490"/>
    </source>
</evidence>
<dbReference type="InterPro" id="IPR006773">
    <property type="entry name" value="Rpn13/ADRM1"/>
</dbReference>
<sequence length="216" mass="24077">MMMELVFKAGTCDYDESSKICTPKAVKGLVSIKPCQDAEGFYEFLWRPLDRTTVRSHKPIELILIPGETKWVQLKSCETGRVFCLLFSSGEKYFFWLQQKHQGSEHVSELSVKDKEILEQIEGYLNFVEEEGDEANDQDVAMGDTQDVIADDTHNNGPDNGQHHDRSDGDEGNQGNSQESAQAGGQNDNQGNVHDDGEGKKQGTAQEKPAHQSSQL</sequence>
<gene>
    <name evidence="8" type="ordered locus">Ecym_7015</name>
</gene>
<feature type="region of interest" description="Disordered" evidence="6">
    <location>
        <begin position="148"/>
        <end position="216"/>
    </location>
</feature>
<evidence type="ECO:0000256" key="6">
    <source>
        <dbReference type="SAM" id="MobiDB-lite"/>
    </source>
</evidence>
<dbReference type="HOGENOM" id="CLU_1277610_0_0_1"/>
<protein>
    <recommendedName>
        <fullName evidence="7">Pru domain-containing protein</fullName>
    </recommendedName>
</protein>
<dbReference type="Pfam" id="PF04683">
    <property type="entry name" value="Rpn13_ADRM1_Pru"/>
    <property type="match status" value="1"/>
</dbReference>
<dbReference type="GO" id="GO:0008541">
    <property type="term" value="C:proteasome regulatory particle, lid subcomplex"/>
    <property type="evidence" value="ECO:0007669"/>
    <property type="project" value="EnsemblFungi"/>
</dbReference>
<dbReference type="OMA" id="LGNENCK"/>
<evidence type="ECO:0000313" key="9">
    <source>
        <dbReference type="Proteomes" id="UP000006790"/>
    </source>
</evidence>
<comment type="subcellular location">
    <subcellularLocation>
        <location evidence="2">Cytoplasm</location>
    </subcellularLocation>
    <subcellularLocation>
        <location evidence="1">Nucleus</location>
    </subcellularLocation>
</comment>
<dbReference type="OrthoDB" id="340431at2759"/>
<dbReference type="GO" id="GO:0034515">
    <property type="term" value="C:proteasome storage granule"/>
    <property type="evidence" value="ECO:0007669"/>
    <property type="project" value="EnsemblFungi"/>
</dbReference>
<dbReference type="eggNOG" id="KOG3037">
    <property type="taxonomic scope" value="Eukaryota"/>
</dbReference>
<dbReference type="RefSeq" id="XP_003647689.1">
    <property type="nucleotide sequence ID" value="XM_003647641.1"/>
</dbReference>
<dbReference type="AlphaFoldDB" id="G8JVK7"/>
<feature type="domain" description="Pru" evidence="7">
    <location>
        <begin position="1"/>
        <end position="128"/>
    </location>
</feature>
<keyword evidence="4" id="KW-0647">Proteasome</keyword>
<proteinExistence type="predicted"/>
<dbReference type="Proteomes" id="UP000006790">
    <property type="component" value="Chromosome 7"/>
</dbReference>
<dbReference type="FunCoup" id="G8JVK7">
    <property type="interactions" value="211"/>
</dbReference>
<keyword evidence="3" id="KW-0963">Cytoplasm</keyword>
<dbReference type="InParanoid" id="G8JVK7"/>
<dbReference type="PANTHER" id="PTHR12225:SF0">
    <property type="entry name" value="PROTEASOMAL UBIQUITIN RECEPTOR ADRM1"/>
    <property type="match status" value="1"/>
</dbReference>
<dbReference type="Gene3D" id="2.30.29.70">
    <property type="entry name" value="Proteasomal ubiquitin receptor Rpn13/ADRM1"/>
    <property type="match status" value="1"/>
</dbReference>
<dbReference type="GO" id="GO:0061133">
    <property type="term" value="F:endopeptidase activator activity"/>
    <property type="evidence" value="ECO:0007669"/>
    <property type="project" value="TreeGrafter"/>
</dbReference>
<name>G8JVK7_ERECY</name>
<dbReference type="PROSITE" id="PS51917">
    <property type="entry name" value="PRU"/>
    <property type="match status" value="1"/>
</dbReference>
<feature type="compositionally biased region" description="Polar residues" evidence="6">
    <location>
        <begin position="173"/>
        <end position="192"/>
    </location>
</feature>
<dbReference type="InterPro" id="IPR038633">
    <property type="entry name" value="Rpn13/ADRM1_Pru_sf"/>
</dbReference>
<organism evidence="8 9">
    <name type="scientific">Eremothecium cymbalariae (strain CBS 270.75 / DBVPG 7215 / KCTC 17166 / NRRL Y-17582)</name>
    <name type="common">Yeast</name>
    <dbReference type="NCBI Taxonomy" id="931890"/>
    <lineage>
        <taxon>Eukaryota</taxon>
        <taxon>Fungi</taxon>
        <taxon>Dikarya</taxon>
        <taxon>Ascomycota</taxon>
        <taxon>Saccharomycotina</taxon>
        <taxon>Saccharomycetes</taxon>
        <taxon>Saccharomycetales</taxon>
        <taxon>Saccharomycetaceae</taxon>
        <taxon>Eremothecium</taxon>
    </lineage>
</organism>
<dbReference type="KEGG" id="erc:Ecym_7015"/>